<evidence type="ECO:0000313" key="3">
    <source>
        <dbReference type="Proteomes" id="UP000305131"/>
    </source>
</evidence>
<protein>
    <submittedName>
        <fullName evidence="2">Uncharacterized protein</fullName>
    </submittedName>
</protein>
<dbReference type="GeneID" id="95773644"/>
<dbReference type="Proteomes" id="UP000305131">
    <property type="component" value="Unassembled WGS sequence"/>
</dbReference>
<feature type="chain" id="PRO_5025337539" evidence="1">
    <location>
        <begin position="19"/>
        <end position="130"/>
    </location>
</feature>
<accession>A0A6C1KIA9</accession>
<dbReference type="EMBL" id="VAUP01000022">
    <property type="protein sequence ID" value="TLX42854.1"/>
    <property type="molecule type" value="Genomic_DNA"/>
</dbReference>
<evidence type="ECO:0000256" key="1">
    <source>
        <dbReference type="SAM" id="SignalP"/>
    </source>
</evidence>
<organism evidence="2 3">
    <name type="scientific">Xanthobacter autotrophicus</name>
    <dbReference type="NCBI Taxonomy" id="280"/>
    <lineage>
        <taxon>Bacteria</taxon>
        <taxon>Pseudomonadati</taxon>
        <taxon>Pseudomonadota</taxon>
        <taxon>Alphaproteobacteria</taxon>
        <taxon>Hyphomicrobiales</taxon>
        <taxon>Xanthobacteraceae</taxon>
        <taxon>Xanthobacter</taxon>
    </lineage>
</organism>
<dbReference type="AlphaFoldDB" id="A0A6C1KIA9"/>
<keyword evidence="1" id="KW-0732">Signal</keyword>
<proteinExistence type="predicted"/>
<sequence length="130" mass="14387">MRLLAAAAIAVLATCAHASDFELTADEIRARMVGNTVVGIEDGEFYAEYLSPNGAIYGRTKHEAYQGYWRIVGNKLCLAYDEENGKKISWNCVFVALTGDKIIWNDNNETSYARLLPGRAEKTAGQVSHR</sequence>
<feature type="signal peptide" evidence="1">
    <location>
        <begin position="1"/>
        <end position="18"/>
    </location>
</feature>
<comment type="caution">
    <text evidence="2">The sequence shown here is derived from an EMBL/GenBank/DDBJ whole genome shotgun (WGS) entry which is preliminary data.</text>
</comment>
<dbReference type="OrthoDB" id="6371473at2"/>
<gene>
    <name evidence="2" type="ORF">FBQ73_09295</name>
</gene>
<name>A0A6C1KIA9_XANAU</name>
<dbReference type="RefSeq" id="WP_138399214.1">
    <property type="nucleotide sequence ID" value="NZ_JBAFVI010000002.1"/>
</dbReference>
<reference evidence="2 3" key="1">
    <citation type="submission" date="2019-05" db="EMBL/GenBank/DDBJ databases">
        <authorList>
            <person name="Zhou X."/>
        </authorList>
    </citation>
    <scope>NUCLEOTIDE SEQUENCE [LARGE SCALE GENOMIC DNA]</scope>
    <source>
        <strain evidence="2 3">DSM 432</strain>
    </source>
</reference>
<evidence type="ECO:0000313" key="2">
    <source>
        <dbReference type="EMBL" id="TLX42854.1"/>
    </source>
</evidence>